<evidence type="ECO:0000313" key="3">
    <source>
        <dbReference type="Proteomes" id="UP000886833"/>
    </source>
</evidence>
<comment type="caution">
    <text evidence="2">The sequence shown here is derived from an EMBL/GenBank/DDBJ whole genome shotgun (WGS) entry which is preliminary data.</text>
</comment>
<dbReference type="EMBL" id="DVKQ01000038">
    <property type="protein sequence ID" value="HIT37434.1"/>
    <property type="molecule type" value="Genomic_DNA"/>
</dbReference>
<gene>
    <name evidence="2" type="ORF">IAB59_03005</name>
</gene>
<keyword evidence="1" id="KW-1133">Transmembrane helix</keyword>
<name>A0A9D1KBC2_9FIRM</name>
<dbReference type="Proteomes" id="UP000886833">
    <property type="component" value="Unassembled WGS sequence"/>
</dbReference>
<evidence type="ECO:0000256" key="1">
    <source>
        <dbReference type="SAM" id="Phobius"/>
    </source>
</evidence>
<feature type="transmembrane region" description="Helical" evidence="1">
    <location>
        <begin position="44"/>
        <end position="64"/>
    </location>
</feature>
<proteinExistence type="predicted"/>
<evidence type="ECO:0000313" key="2">
    <source>
        <dbReference type="EMBL" id="HIT37434.1"/>
    </source>
</evidence>
<accession>A0A9D1KBC2</accession>
<protein>
    <submittedName>
        <fullName evidence="2">Uncharacterized protein</fullName>
    </submittedName>
</protein>
<keyword evidence="1" id="KW-0472">Membrane</keyword>
<dbReference type="AlphaFoldDB" id="A0A9D1KBC2"/>
<keyword evidence="1" id="KW-0812">Transmembrane</keyword>
<organism evidence="2 3">
    <name type="scientific">Candidatus Onthousia faecipullorum</name>
    <dbReference type="NCBI Taxonomy" id="2840887"/>
    <lineage>
        <taxon>Bacteria</taxon>
        <taxon>Bacillati</taxon>
        <taxon>Bacillota</taxon>
        <taxon>Bacilli</taxon>
        <taxon>Candidatus Onthousia</taxon>
    </lineage>
</organism>
<reference evidence="2" key="1">
    <citation type="submission" date="2020-10" db="EMBL/GenBank/DDBJ databases">
        <authorList>
            <person name="Gilroy R."/>
        </authorList>
    </citation>
    <scope>NUCLEOTIDE SEQUENCE</scope>
    <source>
        <strain evidence="2">CHK195-26880</strain>
    </source>
</reference>
<reference evidence="2" key="2">
    <citation type="journal article" date="2021" name="PeerJ">
        <title>Extensive microbial diversity within the chicken gut microbiome revealed by metagenomics and culture.</title>
        <authorList>
            <person name="Gilroy R."/>
            <person name="Ravi A."/>
            <person name="Getino M."/>
            <person name="Pursley I."/>
            <person name="Horton D.L."/>
            <person name="Alikhan N.F."/>
            <person name="Baker D."/>
            <person name="Gharbi K."/>
            <person name="Hall N."/>
            <person name="Watson M."/>
            <person name="Adriaenssens E.M."/>
            <person name="Foster-Nyarko E."/>
            <person name="Jarju S."/>
            <person name="Secka A."/>
            <person name="Antonio M."/>
            <person name="Oren A."/>
            <person name="Chaudhuri R.R."/>
            <person name="La Ragione R."/>
            <person name="Hildebrand F."/>
            <person name="Pallen M.J."/>
        </authorList>
    </citation>
    <scope>NUCLEOTIDE SEQUENCE</scope>
    <source>
        <strain evidence="2">CHK195-26880</strain>
    </source>
</reference>
<sequence length="75" mass="8704">MINKVFWILFLVGFIIICVLAFTIPTDPFEMIPSVSALSFDKPVWFAIILVGTFFYTLILSYIFDKIKKVLHKTK</sequence>
<feature type="transmembrane region" description="Helical" evidence="1">
    <location>
        <begin position="5"/>
        <end position="24"/>
    </location>
</feature>